<keyword evidence="1" id="KW-0489">Methyltransferase</keyword>
<dbReference type="Pfam" id="PF10017">
    <property type="entry name" value="Methyltransf_33"/>
    <property type="match status" value="1"/>
</dbReference>
<proteinExistence type="predicted"/>
<reference evidence="4 5" key="1">
    <citation type="submission" date="2021-10" db="EMBL/GenBank/DDBJ databases">
        <authorList>
            <person name="Koch H."/>
        </authorList>
    </citation>
    <scope>NUCLEOTIDE SEQUENCE [LARGE SCALE GENOMIC DNA]</scope>
    <source>
        <strain evidence="4">6680</strain>
    </source>
</reference>
<dbReference type="InterPro" id="IPR029063">
    <property type="entry name" value="SAM-dependent_MTases_sf"/>
</dbReference>
<dbReference type="InterPro" id="IPR051128">
    <property type="entry name" value="EgtD_Methyltrsf_superfamily"/>
</dbReference>
<evidence type="ECO:0000256" key="2">
    <source>
        <dbReference type="ARBA" id="ARBA00022679"/>
    </source>
</evidence>
<keyword evidence="5" id="KW-1185">Reference proteome</keyword>
<evidence type="ECO:0000313" key="4">
    <source>
        <dbReference type="EMBL" id="CAG9932837.1"/>
    </source>
</evidence>
<dbReference type="PANTHER" id="PTHR43397">
    <property type="entry name" value="ERGOTHIONEINE BIOSYNTHESIS PROTEIN 1"/>
    <property type="match status" value="1"/>
</dbReference>
<keyword evidence="2" id="KW-0808">Transferase</keyword>
<dbReference type="EMBL" id="OU912926">
    <property type="protein sequence ID" value="CAG9932837.1"/>
    <property type="molecule type" value="Genomic_DNA"/>
</dbReference>
<dbReference type="Gene3D" id="3.40.50.150">
    <property type="entry name" value="Vaccinia Virus protein VP39"/>
    <property type="match status" value="1"/>
</dbReference>
<evidence type="ECO:0000313" key="5">
    <source>
        <dbReference type="Proteomes" id="UP000839052"/>
    </source>
</evidence>
<protein>
    <submittedName>
        <fullName evidence="4">Dimethylhistidine N-methyltransferase</fullName>
    </submittedName>
</protein>
<organism evidence="4 5">
    <name type="scientific">Candidatus Nitrotoga arctica</name>
    <dbReference type="NCBI Taxonomy" id="453162"/>
    <lineage>
        <taxon>Bacteria</taxon>
        <taxon>Pseudomonadati</taxon>
        <taxon>Pseudomonadota</taxon>
        <taxon>Betaproteobacteria</taxon>
        <taxon>Nitrosomonadales</taxon>
        <taxon>Gallionellaceae</taxon>
        <taxon>Candidatus Nitrotoga</taxon>
    </lineage>
</organism>
<feature type="domain" description="Histidine-specific methyltransferase SAM-dependent" evidence="3">
    <location>
        <begin position="19"/>
        <end position="319"/>
    </location>
</feature>
<sequence>MKMEYPNVPADIVESESFRLDVCAGLRQQQRSIPPKYFYDAQGSALFEQICETTEYYPTRTETAILDQYSVEMMGLIGQSCALVEFGCGSAVKTPLLMRHLDSSAACVLIDICKPQLEQTEARLVAQFPNIEILAVCADYTQLEALPLPISCDLRPVIFFPGSTIGNYTPEEAQHLLRKAAKLIGPNGSMLIGVDCKKDPAVLNAAYNDKAGLTKAFNLNLLARMERELGAEIEPDGFTHYAFYNPVPGRVEMHLVSRFDQVIRISGEEFWIGAGEIIHTENSYKYRPDEFQDLAKSAGWHSEIFWTDANKFFSIHLLRVS</sequence>
<dbReference type="Proteomes" id="UP000839052">
    <property type="component" value="Chromosome"/>
</dbReference>
<evidence type="ECO:0000256" key="1">
    <source>
        <dbReference type="ARBA" id="ARBA00022603"/>
    </source>
</evidence>
<accession>A0ABM8YZ20</accession>
<dbReference type="PIRSF" id="PIRSF018005">
    <property type="entry name" value="UCP018005"/>
    <property type="match status" value="1"/>
</dbReference>
<dbReference type="RefSeq" id="WP_239796721.1">
    <property type="nucleotide sequence ID" value="NZ_OU912926.1"/>
</dbReference>
<dbReference type="InterPro" id="IPR019257">
    <property type="entry name" value="MeTrfase_dom"/>
</dbReference>
<gene>
    <name evidence="4" type="ORF">NTG6680_1584</name>
</gene>
<dbReference type="NCBIfam" id="TIGR03438">
    <property type="entry name" value="egtD_ergothio"/>
    <property type="match status" value="1"/>
</dbReference>
<evidence type="ECO:0000259" key="3">
    <source>
        <dbReference type="Pfam" id="PF10017"/>
    </source>
</evidence>
<dbReference type="InterPro" id="IPR035094">
    <property type="entry name" value="EgtD"/>
</dbReference>
<dbReference type="SUPFAM" id="SSF53335">
    <property type="entry name" value="S-adenosyl-L-methionine-dependent methyltransferases"/>
    <property type="match status" value="1"/>
</dbReference>
<dbReference type="PANTHER" id="PTHR43397:SF1">
    <property type="entry name" value="ERGOTHIONEINE BIOSYNTHESIS PROTEIN 1"/>
    <property type="match status" value="1"/>
</dbReference>
<name>A0ABM8YZ20_9PROT</name>
<dbReference type="InterPro" id="IPR017804">
    <property type="entry name" value="MeTrfase_EgtD-like"/>
</dbReference>